<feature type="region of interest" description="Disordered" evidence="1">
    <location>
        <begin position="401"/>
        <end position="428"/>
    </location>
</feature>
<feature type="region of interest" description="Disordered" evidence="1">
    <location>
        <begin position="150"/>
        <end position="174"/>
    </location>
</feature>
<feature type="region of interest" description="Disordered" evidence="1">
    <location>
        <begin position="347"/>
        <end position="372"/>
    </location>
</feature>
<dbReference type="AlphaFoldDB" id="A0AAN7D233"/>
<proteinExistence type="predicted"/>
<name>A0AAN7D233_9PEZI</name>
<feature type="compositionally biased region" description="Polar residues" evidence="1">
    <location>
        <begin position="455"/>
        <end position="464"/>
    </location>
</feature>
<reference evidence="2" key="1">
    <citation type="journal article" date="2023" name="Mol. Phylogenet. Evol.">
        <title>Genome-scale phylogeny and comparative genomics of the fungal order Sordariales.</title>
        <authorList>
            <person name="Hensen N."/>
            <person name="Bonometti L."/>
            <person name="Westerberg I."/>
            <person name="Brannstrom I.O."/>
            <person name="Guillou S."/>
            <person name="Cros-Aarteil S."/>
            <person name="Calhoun S."/>
            <person name="Haridas S."/>
            <person name="Kuo A."/>
            <person name="Mondo S."/>
            <person name="Pangilinan J."/>
            <person name="Riley R."/>
            <person name="LaButti K."/>
            <person name="Andreopoulos B."/>
            <person name="Lipzen A."/>
            <person name="Chen C."/>
            <person name="Yan M."/>
            <person name="Daum C."/>
            <person name="Ng V."/>
            <person name="Clum A."/>
            <person name="Steindorff A."/>
            <person name="Ohm R.A."/>
            <person name="Martin F."/>
            <person name="Silar P."/>
            <person name="Natvig D.O."/>
            <person name="Lalanne C."/>
            <person name="Gautier V."/>
            <person name="Ament-Velasquez S.L."/>
            <person name="Kruys A."/>
            <person name="Hutchinson M.I."/>
            <person name="Powell A.J."/>
            <person name="Barry K."/>
            <person name="Miller A.N."/>
            <person name="Grigoriev I.V."/>
            <person name="Debuchy R."/>
            <person name="Gladieux P."/>
            <person name="Hiltunen Thoren M."/>
            <person name="Johannesson H."/>
        </authorList>
    </citation>
    <scope>NUCLEOTIDE SEQUENCE</scope>
    <source>
        <strain evidence="2">CBS 359.72</strain>
    </source>
</reference>
<feature type="compositionally biased region" description="Polar residues" evidence="1">
    <location>
        <begin position="360"/>
        <end position="372"/>
    </location>
</feature>
<dbReference type="Proteomes" id="UP001303647">
    <property type="component" value="Unassembled WGS sequence"/>
</dbReference>
<gene>
    <name evidence="2" type="ORF">C7999DRAFT_11033</name>
</gene>
<comment type="caution">
    <text evidence="2">The sequence shown here is derived from an EMBL/GenBank/DDBJ whole genome shotgun (WGS) entry which is preliminary data.</text>
</comment>
<evidence type="ECO:0000313" key="2">
    <source>
        <dbReference type="EMBL" id="KAK4251217.1"/>
    </source>
</evidence>
<organism evidence="2 3">
    <name type="scientific">Corynascus novoguineensis</name>
    <dbReference type="NCBI Taxonomy" id="1126955"/>
    <lineage>
        <taxon>Eukaryota</taxon>
        <taxon>Fungi</taxon>
        <taxon>Dikarya</taxon>
        <taxon>Ascomycota</taxon>
        <taxon>Pezizomycotina</taxon>
        <taxon>Sordariomycetes</taxon>
        <taxon>Sordariomycetidae</taxon>
        <taxon>Sordariales</taxon>
        <taxon>Chaetomiaceae</taxon>
        <taxon>Corynascus</taxon>
    </lineage>
</organism>
<feature type="compositionally biased region" description="Low complexity" evidence="1">
    <location>
        <begin position="1"/>
        <end position="23"/>
    </location>
</feature>
<dbReference type="EMBL" id="MU857607">
    <property type="protein sequence ID" value="KAK4251217.1"/>
    <property type="molecule type" value="Genomic_DNA"/>
</dbReference>
<evidence type="ECO:0000256" key="1">
    <source>
        <dbReference type="SAM" id="MobiDB-lite"/>
    </source>
</evidence>
<accession>A0AAN7D233</accession>
<reference evidence="2" key="2">
    <citation type="submission" date="2023-05" db="EMBL/GenBank/DDBJ databases">
        <authorList>
            <consortium name="Lawrence Berkeley National Laboratory"/>
            <person name="Steindorff A."/>
            <person name="Hensen N."/>
            <person name="Bonometti L."/>
            <person name="Westerberg I."/>
            <person name="Brannstrom I.O."/>
            <person name="Guillou S."/>
            <person name="Cros-Aarteil S."/>
            <person name="Calhoun S."/>
            <person name="Haridas S."/>
            <person name="Kuo A."/>
            <person name="Mondo S."/>
            <person name="Pangilinan J."/>
            <person name="Riley R."/>
            <person name="Labutti K."/>
            <person name="Andreopoulos B."/>
            <person name="Lipzen A."/>
            <person name="Chen C."/>
            <person name="Yanf M."/>
            <person name="Daum C."/>
            <person name="Ng V."/>
            <person name="Clum A."/>
            <person name="Ohm R."/>
            <person name="Martin F."/>
            <person name="Silar P."/>
            <person name="Natvig D."/>
            <person name="Lalanne C."/>
            <person name="Gautier V."/>
            <person name="Ament-Velasquez S.L."/>
            <person name="Kruys A."/>
            <person name="Hutchinson M.I."/>
            <person name="Powell A.J."/>
            <person name="Barry K."/>
            <person name="Miller A.N."/>
            <person name="Grigoriev I.V."/>
            <person name="Debuchy R."/>
            <person name="Gladieux P."/>
            <person name="Thoren M.H."/>
            <person name="Johannesson H."/>
        </authorList>
    </citation>
    <scope>NUCLEOTIDE SEQUENCE</scope>
    <source>
        <strain evidence="2">CBS 359.72</strain>
    </source>
</reference>
<feature type="region of interest" description="Disordered" evidence="1">
    <location>
        <begin position="455"/>
        <end position="514"/>
    </location>
</feature>
<feature type="region of interest" description="Disordered" evidence="1">
    <location>
        <begin position="1"/>
        <end position="69"/>
    </location>
</feature>
<keyword evidence="3" id="KW-1185">Reference proteome</keyword>
<feature type="compositionally biased region" description="Basic residues" evidence="1">
    <location>
        <begin position="414"/>
        <end position="423"/>
    </location>
</feature>
<sequence length="577" mass="63085">MPPPRSSDTSSSTLTWSRLDTSLHQLLPPPPPEEVERYENRPLPPLPPQQNSGVSTSCKEVDGALTTPEPVVSPGEANIDFMFSGETSPGNKHVKIACRTNLHLDKSRNREVLWVNTADVLRLGCNTLSSQEPQPELSILEVQLHGEISPLSNDSSDHSIKEPRTAVSDLDGDVEGHGMERSSGLDRDHFSSRFSYRCSIGSPAVPGPWCVTNPPRQNCSSKREVFGPPPRGRYSYRYEVLPHAESERRSWERNTLNDKPSLDLYQEVAKKLAEGNLRAAQQAQRIPLVQLAPQQMLRVERASSTDYQHSEAKQLPPRSLQHLAHRQPERFCNTRIPWSTEQLKSVRGSSAVHGTPRAVNASTPDRLSQEQQYSIPPAPSAELCSRMSPLEIGGSHRVVSVAGSDMSSRERSKTGIRHHRHCHSSSIPVEVSQCSSSSSMASSWLLPAAPSLPTGISSALSQEQQPPPPPPNLTNTAQRDLPPPQHGSTHHNRTLKVQPVCPNPNPHPSSSSSPRLLALKAKKSVSMLVAAKASNLIGVAANLVYGTLGGGEKERRRQRLKSTIRVLGDGGRVLASV</sequence>
<feature type="compositionally biased region" description="Basic and acidic residues" evidence="1">
    <location>
        <begin position="155"/>
        <end position="164"/>
    </location>
</feature>
<protein>
    <submittedName>
        <fullName evidence="2">Uncharacterized protein</fullName>
    </submittedName>
</protein>
<evidence type="ECO:0000313" key="3">
    <source>
        <dbReference type="Proteomes" id="UP001303647"/>
    </source>
</evidence>